<accession>A0A1F7UGF3</accession>
<name>A0A1F7UGF3_9BACT</name>
<dbReference type="InterPro" id="IPR016047">
    <property type="entry name" value="M23ase_b-sheet_dom"/>
</dbReference>
<protein>
    <recommendedName>
        <fullName evidence="1">LysM domain-containing protein</fullName>
    </recommendedName>
</protein>
<dbReference type="GO" id="GO:0004222">
    <property type="term" value="F:metalloendopeptidase activity"/>
    <property type="evidence" value="ECO:0007669"/>
    <property type="project" value="TreeGrafter"/>
</dbReference>
<dbReference type="AlphaFoldDB" id="A0A1F7UGF3"/>
<dbReference type="InterPro" id="IPR018392">
    <property type="entry name" value="LysM"/>
</dbReference>
<feature type="domain" description="LysM" evidence="1">
    <location>
        <begin position="241"/>
        <end position="285"/>
    </location>
</feature>
<dbReference type="Pfam" id="PF01476">
    <property type="entry name" value="LysM"/>
    <property type="match status" value="2"/>
</dbReference>
<dbReference type="InterPro" id="IPR036779">
    <property type="entry name" value="LysM_dom_sf"/>
</dbReference>
<dbReference type="SUPFAM" id="SSF54106">
    <property type="entry name" value="LysM domain"/>
    <property type="match status" value="2"/>
</dbReference>
<dbReference type="Proteomes" id="UP000176598">
    <property type="component" value="Unassembled WGS sequence"/>
</dbReference>
<dbReference type="Gene3D" id="2.70.70.10">
    <property type="entry name" value="Glucose Permease (Domain IIA)"/>
    <property type="match status" value="1"/>
</dbReference>
<dbReference type="EMBL" id="MGEG01000065">
    <property type="protein sequence ID" value="OGL77351.1"/>
    <property type="molecule type" value="Genomic_DNA"/>
</dbReference>
<gene>
    <name evidence="2" type="ORF">A3F28_03745</name>
</gene>
<dbReference type="PROSITE" id="PS51782">
    <property type="entry name" value="LYSM"/>
    <property type="match status" value="2"/>
</dbReference>
<dbReference type="InterPro" id="IPR011055">
    <property type="entry name" value="Dup_hybrid_motif"/>
</dbReference>
<proteinExistence type="predicted"/>
<dbReference type="SMART" id="SM00257">
    <property type="entry name" value="LysM"/>
    <property type="match status" value="2"/>
</dbReference>
<feature type="domain" description="LysM" evidence="1">
    <location>
        <begin position="191"/>
        <end position="235"/>
    </location>
</feature>
<evidence type="ECO:0000313" key="3">
    <source>
        <dbReference type="Proteomes" id="UP000176598"/>
    </source>
</evidence>
<organism evidence="2 3">
    <name type="scientific">Candidatus Uhrbacteria bacterium RIFCSPHIGHO2_12_FULL_57_11</name>
    <dbReference type="NCBI Taxonomy" id="1802398"/>
    <lineage>
        <taxon>Bacteria</taxon>
        <taxon>Candidatus Uhriibacteriota</taxon>
    </lineage>
</organism>
<sequence>MRLLAGSFRLVHRNRGWLAGLVKIFFRPVAVIGRWAFRYLFVHLYRLGFLIRRILRRLGIPAKGKVMAVLANRYVAHAAVAGIVFFVSASNMTAREVRADTPGEKSALFSLLSGGEGVGYIEEVAADPDATRPVSYWGSGNLVASPGDGGTDDINFEEEAALNSELANGSAVLQPALPEDSPSTAQRTKIEYYVVRPGDSLNGIAQRFGVSAGTILWENNLTARDVIRPGDRLTILPVSGVSHTVKKGDTLSKIASRYDSEMEKILAWNSPGVTAELRIGDKIIVPDGAPPAPPAPPRLASVRSIVTPPAARGNTGGSGKMAWPTAWRVITQYFRWRHSGVDIDGDYNTPIYAADAGVVTHSGWGRTKGGYGIYIDIDHGNGLLTRYGHASKIFVKAGDEVARGQSIGMVGTTGRSTGTHVHFEVIRGGRKMNPLEYIR</sequence>
<evidence type="ECO:0000259" key="1">
    <source>
        <dbReference type="PROSITE" id="PS51782"/>
    </source>
</evidence>
<reference evidence="2 3" key="1">
    <citation type="journal article" date="2016" name="Nat. Commun.">
        <title>Thousands of microbial genomes shed light on interconnected biogeochemical processes in an aquifer system.</title>
        <authorList>
            <person name="Anantharaman K."/>
            <person name="Brown C.T."/>
            <person name="Hug L.A."/>
            <person name="Sharon I."/>
            <person name="Castelle C.J."/>
            <person name="Probst A.J."/>
            <person name="Thomas B.C."/>
            <person name="Singh A."/>
            <person name="Wilkins M.J."/>
            <person name="Karaoz U."/>
            <person name="Brodie E.L."/>
            <person name="Williams K.H."/>
            <person name="Hubbard S.S."/>
            <person name="Banfield J.F."/>
        </authorList>
    </citation>
    <scope>NUCLEOTIDE SEQUENCE [LARGE SCALE GENOMIC DNA]</scope>
</reference>
<dbReference type="PANTHER" id="PTHR21666">
    <property type="entry name" value="PEPTIDASE-RELATED"/>
    <property type="match status" value="1"/>
</dbReference>
<dbReference type="SUPFAM" id="SSF51261">
    <property type="entry name" value="Duplicated hybrid motif"/>
    <property type="match status" value="1"/>
</dbReference>
<dbReference type="PANTHER" id="PTHR21666:SF270">
    <property type="entry name" value="MUREIN HYDROLASE ACTIVATOR ENVC"/>
    <property type="match status" value="1"/>
</dbReference>
<comment type="caution">
    <text evidence="2">The sequence shown here is derived from an EMBL/GenBank/DDBJ whole genome shotgun (WGS) entry which is preliminary data.</text>
</comment>
<dbReference type="Gene3D" id="3.10.350.10">
    <property type="entry name" value="LysM domain"/>
    <property type="match status" value="2"/>
</dbReference>
<dbReference type="CDD" id="cd00118">
    <property type="entry name" value="LysM"/>
    <property type="match status" value="2"/>
</dbReference>
<evidence type="ECO:0000313" key="2">
    <source>
        <dbReference type="EMBL" id="OGL77351.1"/>
    </source>
</evidence>
<dbReference type="InterPro" id="IPR050570">
    <property type="entry name" value="Cell_wall_metabolism_enzyme"/>
</dbReference>
<dbReference type="CDD" id="cd12797">
    <property type="entry name" value="M23_peptidase"/>
    <property type="match status" value="1"/>
</dbReference>
<dbReference type="Pfam" id="PF01551">
    <property type="entry name" value="Peptidase_M23"/>
    <property type="match status" value="1"/>
</dbReference>